<feature type="site" description="Crucial to convey clamshell closure to channel opening" evidence="17">
    <location>
        <position position="665"/>
    </location>
</feature>
<keyword evidence="7" id="KW-0175">Coiled coil</keyword>
<feature type="domain" description="Ionotropic glutamate receptor C-terminal" evidence="19">
    <location>
        <begin position="434"/>
        <end position="807"/>
    </location>
</feature>
<dbReference type="GO" id="GO:0015276">
    <property type="term" value="F:ligand-gated monoatomic ion channel activity"/>
    <property type="evidence" value="ECO:0007669"/>
    <property type="project" value="InterPro"/>
</dbReference>
<evidence type="ECO:0000313" key="24">
    <source>
        <dbReference type="RefSeq" id="XP_031563701.1"/>
    </source>
</evidence>
<keyword evidence="13" id="KW-1071">Ligand-gated ion channel</keyword>
<evidence type="ECO:0000313" key="21">
    <source>
        <dbReference type="Proteomes" id="UP000515163"/>
    </source>
</evidence>
<evidence type="ECO:0000256" key="6">
    <source>
        <dbReference type="ARBA" id="ARBA00023018"/>
    </source>
</evidence>
<dbReference type="FunFam" id="3.40.190.10:FF:000324">
    <property type="entry name" value="Predicted protein"/>
    <property type="match status" value="1"/>
</dbReference>
<dbReference type="RefSeq" id="XP_031563699.1">
    <property type="nucleotide sequence ID" value="XM_031707839.1"/>
</dbReference>
<dbReference type="AlphaFoldDB" id="A0A6P8I8Z2"/>
<dbReference type="KEGG" id="aten:116299211"/>
<dbReference type="SMART" id="SM00079">
    <property type="entry name" value="PBPe"/>
    <property type="match status" value="1"/>
</dbReference>
<feature type="transmembrane region" description="Helical" evidence="18">
    <location>
        <begin position="562"/>
        <end position="580"/>
    </location>
</feature>
<dbReference type="Gene3D" id="3.40.50.2300">
    <property type="match status" value="2"/>
</dbReference>
<evidence type="ECO:0000256" key="18">
    <source>
        <dbReference type="SAM" id="Phobius"/>
    </source>
</evidence>
<comment type="subcellular location">
    <subcellularLocation>
        <location evidence="1">Cell membrane</location>
        <topology evidence="1">Multi-pass membrane protein</topology>
    </subcellularLocation>
    <subcellularLocation>
        <location evidence="15">Postsynaptic cell membrane</location>
    </subcellularLocation>
</comment>
<dbReference type="OrthoDB" id="5984008at2759"/>
<dbReference type="PANTHER" id="PTHR18966">
    <property type="entry name" value="IONOTROPIC GLUTAMATE RECEPTOR"/>
    <property type="match status" value="1"/>
</dbReference>
<keyword evidence="4 18" id="KW-0812">Transmembrane</keyword>
<evidence type="ECO:0000256" key="11">
    <source>
        <dbReference type="ARBA" id="ARBA00023180"/>
    </source>
</evidence>
<protein>
    <submittedName>
        <fullName evidence="22 23">Glutamate receptor ionotropic, NMDA 1-like</fullName>
    </submittedName>
</protein>
<dbReference type="RefSeq" id="XP_031563700.1">
    <property type="nucleotide sequence ID" value="XM_031707840.1"/>
</dbReference>
<dbReference type="FunFam" id="3.40.190.10:FF:000078">
    <property type="entry name" value="glutamate receptor ionotropic, NMDA 3B"/>
    <property type="match status" value="1"/>
</dbReference>
<dbReference type="InterPro" id="IPR019594">
    <property type="entry name" value="Glu/Gly-bd"/>
</dbReference>
<evidence type="ECO:0000313" key="23">
    <source>
        <dbReference type="RefSeq" id="XP_031563700.1"/>
    </source>
</evidence>
<dbReference type="Pfam" id="PF10613">
    <property type="entry name" value="Lig_chan-Glu_bd"/>
    <property type="match status" value="1"/>
</dbReference>
<dbReference type="Pfam" id="PF01094">
    <property type="entry name" value="ANF_receptor"/>
    <property type="match status" value="1"/>
</dbReference>
<evidence type="ECO:0000256" key="16">
    <source>
        <dbReference type="PIRSR" id="PIRSR601508-1"/>
    </source>
</evidence>
<dbReference type="PRINTS" id="PR00177">
    <property type="entry name" value="NMDARECEPTOR"/>
</dbReference>
<dbReference type="InterPro" id="IPR001508">
    <property type="entry name" value="Iono_Glu_rcpt_met"/>
</dbReference>
<evidence type="ECO:0000313" key="22">
    <source>
        <dbReference type="RefSeq" id="XP_031563699.1"/>
    </source>
</evidence>
<dbReference type="Gene3D" id="3.40.190.10">
    <property type="entry name" value="Periplasmic binding protein-like II"/>
    <property type="match status" value="2"/>
</dbReference>
<evidence type="ECO:0000256" key="7">
    <source>
        <dbReference type="ARBA" id="ARBA00023054"/>
    </source>
</evidence>
<sequence>MKLYKFWIIALLGWIYLQNFTTVQLKAVFRVGVFYDWDFPNGKEYISKLTANTPHGSLSFIRSTPAIDDISNLTIDFVPYSVQDLSLSQITYLFCEKIINEDVSAIVLHTKDTRLTRYLAYLASHLWIPAIGTATNDPSLSDKADYKSFMRTLPSQTLQFNVVLEFFRYIGNAEAFVIVSDDTTHGLALQFFSDINFVTVSIFKIDKMNPQPSVSEYLMRIKASLASAVFLHCDVDLAKHILWSAKDFGVFGEGLFWIVSENIVENTEHSYMLPSGIHAIRVEGLQYTDRFFADRLYNTYEVLHKALNSSTDAELRRFLRKPPTTKCSDMEEWKHGKELYRKLLSASVQSANSVPMRFDAQGDRVSLAYDTLYLQDLDNLEKRWIPTGKWINGKLSLRTSSLKDHGSGEAGLMKLRAAVVEYPPLTMKSTYDPSIGCTQGIICIKYSDDAENYTKHCCYGLAIDVLNYVKVELEFEPFVYFVRDGNYGAKNTTLNKWNGIVHDLIIGEADISIDLMTNEARSEFLDFSQRWTEAGLALLVLVGEKKVDLIDFSFLDPFTMQLWLGIVGTVNMYLVLLWITDRLSPYGYYKNNLRNKPEEGQFNLDGSMWFSWGICFDNQFVNEKPRSYSSRAMAVSLAMFALLCLTSYTANLTAHLLSDDTKPDITGIRDPKLTVESSKLTFGVVKSSYVDNYFELNQDSVMQSLFKRMQRRGHLVQNFTDGVDKVKKRELNVFISEILSLDYEVSKQKNHGYPRLQVVGASKTFADTGYSYSFRKNSSWKPKFNLVINKMKAENKPSELYKKWVRPLKTSSEELHERLNEQSLSGVFFVGVSLAILCIIFLFIETKLYNMGLIYRDSSPSMETYERGRRRFSAEVHRKLFEIRKDKKNQNDATDFPDISNYLERTRKTRASIHALYNPGSIKSKYEESALSSTPTSFV</sequence>
<evidence type="ECO:0000256" key="10">
    <source>
        <dbReference type="ARBA" id="ARBA00023170"/>
    </source>
</evidence>
<dbReference type="Proteomes" id="UP000515163">
    <property type="component" value="Unplaced"/>
</dbReference>
<feature type="transmembrane region" description="Helical" evidence="18">
    <location>
        <begin position="824"/>
        <end position="844"/>
    </location>
</feature>
<organism evidence="21 24">
    <name type="scientific">Actinia tenebrosa</name>
    <name type="common">Australian red waratah sea anemone</name>
    <dbReference type="NCBI Taxonomy" id="6105"/>
    <lineage>
        <taxon>Eukaryota</taxon>
        <taxon>Metazoa</taxon>
        <taxon>Cnidaria</taxon>
        <taxon>Anthozoa</taxon>
        <taxon>Hexacorallia</taxon>
        <taxon>Actiniaria</taxon>
        <taxon>Actiniidae</taxon>
        <taxon>Actinia</taxon>
    </lineage>
</organism>
<dbReference type="InterPro" id="IPR028082">
    <property type="entry name" value="Peripla_BP_I"/>
</dbReference>
<dbReference type="GeneID" id="116299211"/>
<evidence type="ECO:0000256" key="12">
    <source>
        <dbReference type="ARBA" id="ARBA00023257"/>
    </source>
</evidence>
<evidence type="ECO:0000256" key="2">
    <source>
        <dbReference type="ARBA" id="ARBA00022448"/>
    </source>
</evidence>
<evidence type="ECO:0000259" key="19">
    <source>
        <dbReference type="SMART" id="SM00079"/>
    </source>
</evidence>
<name>A0A6P8I8Z2_ACTTE</name>
<evidence type="ECO:0000256" key="5">
    <source>
        <dbReference type="ARBA" id="ARBA00022989"/>
    </source>
</evidence>
<dbReference type="SUPFAM" id="SSF53850">
    <property type="entry name" value="Periplasmic binding protein-like II"/>
    <property type="match status" value="1"/>
</dbReference>
<evidence type="ECO:0000256" key="1">
    <source>
        <dbReference type="ARBA" id="ARBA00004651"/>
    </source>
</evidence>
<dbReference type="RefSeq" id="XP_031563701.1">
    <property type="nucleotide sequence ID" value="XM_031707841.1"/>
</dbReference>
<feature type="binding site" evidence="16">
    <location>
        <position position="517"/>
    </location>
    <ligand>
        <name>L-glutamate</name>
        <dbReference type="ChEBI" id="CHEBI:29985"/>
    </ligand>
</feature>
<evidence type="ECO:0000256" key="9">
    <source>
        <dbReference type="ARBA" id="ARBA00023136"/>
    </source>
</evidence>
<evidence type="ECO:0000256" key="15">
    <source>
        <dbReference type="ARBA" id="ARBA00034100"/>
    </source>
</evidence>
<proteinExistence type="predicted"/>
<gene>
    <name evidence="22 23 24" type="primary">LOC116299211</name>
</gene>
<dbReference type="Gene3D" id="1.10.287.70">
    <property type="match status" value="1"/>
</dbReference>
<keyword evidence="2" id="KW-0813">Transport</keyword>
<evidence type="ECO:0000256" key="17">
    <source>
        <dbReference type="PIRSR" id="PIRSR601508-2"/>
    </source>
</evidence>
<feature type="domain" description="Ionotropic glutamate receptor L-glutamate and glycine-binding" evidence="20">
    <location>
        <begin position="450"/>
        <end position="506"/>
    </location>
</feature>
<evidence type="ECO:0000256" key="8">
    <source>
        <dbReference type="ARBA" id="ARBA00023065"/>
    </source>
</evidence>
<evidence type="ECO:0000256" key="13">
    <source>
        <dbReference type="ARBA" id="ARBA00023286"/>
    </source>
</evidence>
<feature type="binding site" evidence="16">
    <location>
        <position position="521"/>
    </location>
    <ligand>
        <name>L-glutamate</name>
        <dbReference type="ChEBI" id="CHEBI:29985"/>
    </ligand>
</feature>
<keyword evidence="5 18" id="KW-1133">Transmembrane helix</keyword>
<dbReference type="GO" id="GO:0045211">
    <property type="term" value="C:postsynaptic membrane"/>
    <property type="evidence" value="ECO:0007669"/>
    <property type="project" value="UniProtKB-SubCell"/>
</dbReference>
<keyword evidence="12" id="KW-0628">Postsynaptic cell membrane</keyword>
<dbReference type="SUPFAM" id="SSF53822">
    <property type="entry name" value="Periplasmic binding protein-like I"/>
    <property type="match status" value="1"/>
</dbReference>
<keyword evidence="21" id="KW-1185">Reference proteome</keyword>
<evidence type="ECO:0000256" key="3">
    <source>
        <dbReference type="ARBA" id="ARBA00022475"/>
    </source>
</evidence>
<dbReference type="InterPro" id="IPR001320">
    <property type="entry name" value="Iontro_rcpt_C"/>
</dbReference>
<feature type="site" description="Interaction with the cone snail toxin Con-ikot-ikot" evidence="17">
    <location>
        <position position="790"/>
    </location>
</feature>
<keyword evidence="11" id="KW-0325">Glycoprotein</keyword>
<evidence type="ECO:0000256" key="14">
    <source>
        <dbReference type="ARBA" id="ARBA00023303"/>
    </source>
</evidence>
<keyword evidence="9 18" id="KW-0472">Membrane</keyword>
<dbReference type="InterPro" id="IPR015683">
    <property type="entry name" value="Ionotropic_Glu_rcpt"/>
</dbReference>
<dbReference type="GO" id="GO:0038023">
    <property type="term" value="F:signaling receptor activity"/>
    <property type="evidence" value="ECO:0007669"/>
    <property type="project" value="InterPro"/>
</dbReference>
<keyword evidence="6" id="KW-0770">Synapse</keyword>
<keyword evidence="10" id="KW-0675">Receptor</keyword>
<dbReference type="Pfam" id="PF00060">
    <property type="entry name" value="Lig_chan"/>
    <property type="match status" value="1"/>
</dbReference>
<dbReference type="InterPro" id="IPR001828">
    <property type="entry name" value="ANF_lig-bd_rcpt"/>
</dbReference>
<reference evidence="22 23" key="1">
    <citation type="submission" date="2025-04" db="UniProtKB">
        <authorList>
            <consortium name="RefSeq"/>
        </authorList>
    </citation>
    <scope>IDENTIFICATION</scope>
    <source>
        <tissue evidence="22 23">Tentacle</tissue>
    </source>
</reference>
<dbReference type="SMART" id="SM00918">
    <property type="entry name" value="Lig_chan-Glu_bd"/>
    <property type="match status" value="1"/>
</dbReference>
<keyword evidence="14" id="KW-0407">Ion channel</keyword>
<keyword evidence="8" id="KW-0406">Ion transport</keyword>
<accession>A0A6P8I8Z2</accession>
<feature type="binding site" evidence="16">
    <location>
        <position position="737"/>
    </location>
    <ligand>
        <name>L-glutamate</name>
        <dbReference type="ChEBI" id="CHEBI:29985"/>
    </ligand>
</feature>
<dbReference type="GO" id="GO:0043226">
    <property type="term" value="C:organelle"/>
    <property type="evidence" value="ECO:0007669"/>
    <property type="project" value="UniProtKB-ARBA"/>
</dbReference>
<evidence type="ECO:0000259" key="20">
    <source>
        <dbReference type="SMART" id="SM00918"/>
    </source>
</evidence>
<evidence type="ECO:0000256" key="4">
    <source>
        <dbReference type="ARBA" id="ARBA00022692"/>
    </source>
</evidence>
<keyword evidence="3" id="KW-1003">Cell membrane</keyword>